<dbReference type="InterPro" id="IPR021109">
    <property type="entry name" value="Peptidase_aspartic_dom_sf"/>
</dbReference>
<feature type="domain" description="SCAN box" evidence="2">
    <location>
        <begin position="134"/>
        <end position="209"/>
    </location>
</feature>
<keyword evidence="4" id="KW-1185">Reference proteome</keyword>
<sequence>MEEIIRRLAEVVTCQQRFSEQLAQRQESTDQAMGMLREAAAARVPLPDARSTAHQLLTKLTAQDDIEAYLHTFEVVATREAWDKAEWARILAPLLTGEAQRVYFALQTLASEDYDALKREILARIGLSPISAAQQFQQWVYDEHVPVRAQAAQLTRLGHLWLLTGDPSAFQVAERVVFDRLLRSLPRRYRTAVSMRGPTTIREVVEAMELAEASAARDARERAAATPRRVNPIWRPAEGTSRPVHRPGISTPPDEPMPTEPASAGPPAWLAGCAVHQTVPSGAPRRTVRVGGRPVTATLDSGSSVTLVQPGIVPPRTGGKSTIPITCVHGDTRNVPACQVSVAAGPGTWTLEIGIVDDLPVPMLLGRDWPGFDQLLASAVRTASHGGRQRKPRPRRERNSRPVLMATESEREGDLPEDTSTF</sequence>
<dbReference type="Proteomes" id="UP001059041">
    <property type="component" value="Linkage Group LG1"/>
</dbReference>
<feature type="compositionally biased region" description="Basic residues" evidence="1">
    <location>
        <begin position="387"/>
        <end position="398"/>
    </location>
</feature>
<gene>
    <name evidence="3" type="ORF">IRJ41_005290</name>
</gene>
<comment type="caution">
    <text evidence="3">The sequence shown here is derived from an EMBL/GenBank/DDBJ whole genome shotgun (WGS) entry which is preliminary data.</text>
</comment>
<evidence type="ECO:0000259" key="2">
    <source>
        <dbReference type="PROSITE" id="PS50804"/>
    </source>
</evidence>
<feature type="region of interest" description="Disordered" evidence="1">
    <location>
        <begin position="233"/>
        <end position="268"/>
    </location>
</feature>
<dbReference type="SUPFAM" id="SSF47353">
    <property type="entry name" value="Retrovirus capsid dimerization domain-like"/>
    <property type="match status" value="1"/>
</dbReference>
<dbReference type="AlphaFoldDB" id="A0A9W7X5A0"/>
<organism evidence="3 4">
    <name type="scientific">Triplophysa rosa</name>
    <name type="common">Cave loach</name>
    <dbReference type="NCBI Taxonomy" id="992332"/>
    <lineage>
        <taxon>Eukaryota</taxon>
        <taxon>Metazoa</taxon>
        <taxon>Chordata</taxon>
        <taxon>Craniata</taxon>
        <taxon>Vertebrata</taxon>
        <taxon>Euteleostomi</taxon>
        <taxon>Actinopterygii</taxon>
        <taxon>Neopterygii</taxon>
        <taxon>Teleostei</taxon>
        <taxon>Ostariophysi</taxon>
        <taxon>Cypriniformes</taxon>
        <taxon>Nemacheilidae</taxon>
        <taxon>Triplophysa</taxon>
    </lineage>
</organism>
<evidence type="ECO:0000256" key="1">
    <source>
        <dbReference type="SAM" id="MobiDB-lite"/>
    </source>
</evidence>
<dbReference type="InterPro" id="IPR001969">
    <property type="entry name" value="Aspartic_peptidase_AS"/>
</dbReference>
<accession>A0A9W7X5A0</accession>
<evidence type="ECO:0000313" key="3">
    <source>
        <dbReference type="EMBL" id="KAI7813969.1"/>
    </source>
</evidence>
<dbReference type="PANTHER" id="PTHR46888:SF15">
    <property type="entry name" value="ZINC FINGER AND SCAN DOMAIN-CONTAINING PROTEIN 12-LIKE"/>
    <property type="match status" value="1"/>
</dbReference>
<dbReference type="Pfam" id="PF02023">
    <property type="entry name" value="SCAN"/>
    <property type="match status" value="1"/>
</dbReference>
<dbReference type="InterPro" id="IPR003309">
    <property type="entry name" value="SCAN_dom"/>
</dbReference>
<dbReference type="CDD" id="cd00303">
    <property type="entry name" value="retropepsin_like"/>
    <property type="match status" value="1"/>
</dbReference>
<dbReference type="EMBL" id="JAFHDT010000001">
    <property type="protein sequence ID" value="KAI7813969.1"/>
    <property type="molecule type" value="Genomic_DNA"/>
</dbReference>
<name>A0A9W7X5A0_TRIRA</name>
<dbReference type="SUPFAM" id="SSF50630">
    <property type="entry name" value="Acid proteases"/>
    <property type="match status" value="1"/>
</dbReference>
<dbReference type="Gene3D" id="1.10.4020.10">
    <property type="entry name" value="DNA breaking-rejoining enzymes"/>
    <property type="match status" value="1"/>
</dbReference>
<dbReference type="GO" id="GO:0004190">
    <property type="term" value="F:aspartic-type endopeptidase activity"/>
    <property type="evidence" value="ECO:0007669"/>
    <property type="project" value="InterPro"/>
</dbReference>
<dbReference type="PROSITE" id="PS00141">
    <property type="entry name" value="ASP_PROTEASE"/>
    <property type="match status" value="1"/>
</dbReference>
<protein>
    <recommendedName>
        <fullName evidence="2">SCAN box domain-containing protein</fullName>
    </recommendedName>
</protein>
<evidence type="ECO:0000313" key="4">
    <source>
        <dbReference type="Proteomes" id="UP001059041"/>
    </source>
</evidence>
<dbReference type="GO" id="GO:0006508">
    <property type="term" value="P:proteolysis"/>
    <property type="evidence" value="ECO:0007669"/>
    <property type="project" value="InterPro"/>
</dbReference>
<dbReference type="InterPro" id="IPR038269">
    <property type="entry name" value="SCAN_sf"/>
</dbReference>
<proteinExistence type="predicted"/>
<dbReference type="PROSITE" id="PS50804">
    <property type="entry name" value="SCAN_BOX"/>
    <property type="match status" value="1"/>
</dbReference>
<dbReference type="Gene3D" id="2.40.70.10">
    <property type="entry name" value="Acid Proteases"/>
    <property type="match status" value="1"/>
</dbReference>
<dbReference type="PANTHER" id="PTHR46888">
    <property type="entry name" value="ZINC KNUCKLE DOMAINCONTAINING PROTEIN-RELATED"/>
    <property type="match status" value="1"/>
</dbReference>
<feature type="region of interest" description="Disordered" evidence="1">
    <location>
        <begin position="381"/>
        <end position="422"/>
    </location>
</feature>
<reference evidence="3" key="1">
    <citation type="submission" date="2021-02" db="EMBL/GenBank/DDBJ databases">
        <title>Comparative genomics reveals that relaxation of natural selection precedes convergent phenotypic evolution of cavefish.</title>
        <authorList>
            <person name="Peng Z."/>
        </authorList>
    </citation>
    <scope>NUCLEOTIDE SEQUENCE</scope>
    <source>
        <tissue evidence="3">Muscle</tissue>
    </source>
</reference>